<evidence type="ECO:0000313" key="2">
    <source>
        <dbReference type="EMBL" id="MBJ8379682.1"/>
    </source>
</evidence>
<gene>
    <name evidence="2" type="ORF">I6M88_01645</name>
</gene>
<accession>A0ABS0ZLL4</accession>
<protein>
    <recommendedName>
        <fullName evidence="4">Fumarate hydratase</fullName>
    </recommendedName>
</protein>
<dbReference type="Proteomes" id="UP000746649">
    <property type="component" value="Unassembled WGS sequence"/>
</dbReference>
<dbReference type="EMBL" id="JADWND010000001">
    <property type="protein sequence ID" value="MBJ8379682.1"/>
    <property type="molecule type" value="Genomic_DNA"/>
</dbReference>
<proteinExistence type="predicted"/>
<comment type="caution">
    <text evidence="2">The sequence shown here is derived from an EMBL/GenBank/DDBJ whole genome shotgun (WGS) entry which is preliminary data.</text>
</comment>
<name>A0ABS0ZLL4_9ENTR</name>
<feature type="region of interest" description="Disordered" evidence="1">
    <location>
        <begin position="67"/>
        <end position="101"/>
    </location>
</feature>
<evidence type="ECO:0008006" key="4">
    <source>
        <dbReference type="Google" id="ProtNLM"/>
    </source>
</evidence>
<dbReference type="RefSeq" id="WP_200033231.1">
    <property type="nucleotide sequence ID" value="NZ_CBCXWX010000004.1"/>
</dbReference>
<evidence type="ECO:0000313" key="3">
    <source>
        <dbReference type="Proteomes" id="UP000746649"/>
    </source>
</evidence>
<keyword evidence="3" id="KW-1185">Reference proteome</keyword>
<organism evidence="2 3">
    <name type="scientific">Citrobacter sedlakii</name>
    <dbReference type="NCBI Taxonomy" id="67826"/>
    <lineage>
        <taxon>Bacteria</taxon>
        <taxon>Pseudomonadati</taxon>
        <taxon>Pseudomonadota</taxon>
        <taxon>Gammaproteobacteria</taxon>
        <taxon>Enterobacterales</taxon>
        <taxon>Enterobacteriaceae</taxon>
        <taxon>Citrobacter</taxon>
        <taxon>Citrobacter freundii complex</taxon>
    </lineage>
</organism>
<reference evidence="2 3" key="1">
    <citation type="submission" date="2020-11" db="EMBL/GenBank/DDBJ databases">
        <title>Enhanced detection system for hospital associated transmission using whole genome sequencing surveillance.</title>
        <authorList>
            <person name="Harrison L.H."/>
            <person name="Van Tyne D."/>
            <person name="Marsh J.W."/>
            <person name="Griffith M.P."/>
            <person name="Snyder D.J."/>
            <person name="Cooper V.S."/>
            <person name="Mustapha M."/>
        </authorList>
    </citation>
    <scope>NUCLEOTIDE SEQUENCE [LARGE SCALE GENOMIC DNA]</scope>
    <source>
        <strain evidence="2 3">CB00117</strain>
    </source>
</reference>
<sequence>MNRSEEYERLTDEIIGEAVLTLLKSHGPISTQALIVTLGNMKANAGDSKRQEAIQSVMTEVTAMAARKRQRARRPDSHAGRRGNVLELFGSRQSDSTKKMH</sequence>
<evidence type="ECO:0000256" key="1">
    <source>
        <dbReference type="SAM" id="MobiDB-lite"/>
    </source>
</evidence>